<accession>A0A0C6F759</accession>
<dbReference type="AlphaFoldDB" id="A0A0C6F759"/>
<evidence type="ECO:0000313" key="3">
    <source>
        <dbReference type="EMBL" id="BAQ48621.1"/>
    </source>
</evidence>
<evidence type="ECO:0000313" key="4">
    <source>
        <dbReference type="Proteomes" id="UP000061432"/>
    </source>
</evidence>
<feature type="region of interest" description="Disordered" evidence="1">
    <location>
        <begin position="1"/>
        <end position="22"/>
    </location>
</feature>
<evidence type="ECO:0000256" key="1">
    <source>
        <dbReference type="SAM" id="MobiDB-lite"/>
    </source>
</evidence>
<dbReference type="KEGG" id="maqu:Maq22A_1p31440"/>
<keyword evidence="2" id="KW-0812">Transmembrane</keyword>
<name>A0A0C6F759_9HYPH</name>
<dbReference type="EMBL" id="AP014705">
    <property type="protein sequence ID" value="BAQ48621.1"/>
    <property type="molecule type" value="Genomic_DNA"/>
</dbReference>
<sequence length="118" mass="12736">MPGTNRGGKAPRDRIERIDRGSGRDPVDIRIVVSTARGGRGRARLPWPVRLALTLAVPALVLVVAFVLPHYLDCRGRAGTGFIVQGVGDAACLRRSVSGQIDETHKRFEDIARAVGAR</sequence>
<gene>
    <name evidence="3" type="ORF">Maq22A_1p31440</name>
</gene>
<proteinExistence type="predicted"/>
<protein>
    <submittedName>
        <fullName evidence="3">Uncharacterized protein</fullName>
    </submittedName>
</protein>
<keyword evidence="3" id="KW-0614">Plasmid</keyword>
<feature type="transmembrane region" description="Helical" evidence="2">
    <location>
        <begin position="47"/>
        <end position="68"/>
    </location>
</feature>
<keyword evidence="2" id="KW-0472">Membrane</keyword>
<organism evidence="3 4">
    <name type="scientific">Methylobacterium aquaticum</name>
    <dbReference type="NCBI Taxonomy" id="270351"/>
    <lineage>
        <taxon>Bacteria</taxon>
        <taxon>Pseudomonadati</taxon>
        <taxon>Pseudomonadota</taxon>
        <taxon>Alphaproteobacteria</taxon>
        <taxon>Hyphomicrobiales</taxon>
        <taxon>Methylobacteriaceae</taxon>
        <taxon>Methylobacterium</taxon>
    </lineage>
</organism>
<keyword evidence="2" id="KW-1133">Transmembrane helix</keyword>
<reference evidence="3 4" key="1">
    <citation type="journal article" date="2015" name="Genome Announc.">
        <title>Complete Genome Sequence of Methylobacterium aquaticum Strain 22A, Isolated from Racomitrium japonicum Moss.</title>
        <authorList>
            <person name="Tani A."/>
            <person name="Ogura Y."/>
            <person name="Hayashi T."/>
            <person name="Kimbara K."/>
        </authorList>
    </citation>
    <scope>NUCLEOTIDE SEQUENCE [LARGE SCALE GENOMIC DNA]</scope>
    <source>
        <strain evidence="3 4">MA-22A</strain>
        <plasmid evidence="4">Plasmid pMaq22A_1p DNA</plasmid>
    </source>
</reference>
<dbReference type="OrthoDB" id="7995612at2"/>
<dbReference type="PATRIC" id="fig|270351.10.peg.5602"/>
<geneLocation type="plasmid" evidence="4">
    <name>pMaq22A_1p DNA</name>
</geneLocation>
<dbReference type="Proteomes" id="UP000061432">
    <property type="component" value="Plasmid pMaq22A_1p"/>
</dbReference>
<evidence type="ECO:0000256" key="2">
    <source>
        <dbReference type="SAM" id="Phobius"/>
    </source>
</evidence>
<dbReference type="RefSeq" id="WP_060849850.1">
    <property type="nucleotide sequence ID" value="NZ_AP014705.1"/>
</dbReference>
<feature type="compositionally biased region" description="Basic and acidic residues" evidence="1">
    <location>
        <begin position="10"/>
        <end position="22"/>
    </location>
</feature>
<reference evidence="4" key="2">
    <citation type="submission" date="2015-01" db="EMBL/GenBank/DDBJ databases">
        <title>Complete genome sequence of Methylobacterium aquaticum strain 22A.</title>
        <authorList>
            <person name="Tani A."/>
            <person name="Ogura Y."/>
            <person name="Hayashi T."/>
        </authorList>
    </citation>
    <scope>NUCLEOTIDE SEQUENCE [LARGE SCALE GENOMIC DNA]</scope>
    <source>
        <strain evidence="4">MA-22A</strain>
        <plasmid evidence="4">Plasmid pMaq22A_1p DNA</plasmid>
    </source>
</reference>